<evidence type="ECO:0000256" key="6">
    <source>
        <dbReference type="ARBA" id="ARBA00022679"/>
    </source>
</evidence>
<dbReference type="FunFam" id="3.40.640.10:FF:000074">
    <property type="entry name" value="Aromatic amino acid aminotransferase"/>
    <property type="match status" value="1"/>
</dbReference>
<evidence type="ECO:0000256" key="7">
    <source>
        <dbReference type="ARBA" id="ARBA00022898"/>
    </source>
</evidence>
<name>A0A1E3QNP7_9ASCO</name>
<dbReference type="GO" id="GO:0009094">
    <property type="term" value="P:L-phenylalanine biosynthetic process"/>
    <property type="evidence" value="ECO:0007669"/>
    <property type="project" value="EnsemblFungi"/>
</dbReference>
<dbReference type="SUPFAM" id="SSF53383">
    <property type="entry name" value="PLP-dependent transferases"/>
    <property type="match status" value="1"/>
</dbReference>
<feature type="domain" description="Aminotransferase class I/classII large" evidence="10">
    <location>
        <begin position="103"/>
        <end position="439"/>
    </location>
</feature>
<protein>
    <recommendedName>
        <fullName evidence="9">aromatic-amino-acid transaminase</fullName>
        <ecNumber evidence="9">2.6.1.57</ecNumber>
    </recommendedName>
</protein>
<dbReference type="EC" id="2.6.1.57" evidence="9"/>
<keyword evidence="5" id="KW-0032">Aminotransferase</keyword>
<dbReference type="GO" id="GO:0006571">
    <property type="term" value="P:tyrosine biosynthetic process"/>
    <property type="evidence" value="ECO:0007669"/>
    <property type="project" value="EnsemblFungi"/>
</dbReference>
<evidence type="ECO:0000256" key="4">
    <source>
        <dbReference type="ARBA" id="ARBA00022490"/>
    </source>
</evidence>
<dbReference type="InterPro" id="IPR050859">
    <property type="entry name" value="Class-I_PLP-dep_aminotransf"/>
</dbReference>
<dbReference type="GO" id="GO:0019878">
    <property type="term" value="P:lysine biosynthetic process via aminoadipic acid"/>
    <property type="evidence" value="ECO:0007669"/>
    <property type="project" value="TreeGrafter"/>
</dbReference>
<accession>A0A1E3QNP7</accession>
<organism evidence="11 12">
    <name type="scientific">Babjeviella inositovora NRRL Y-12698</name>
    <dbReference type="NCBI Taxonomy" id="984486"/>
    <lineage>
        <taxon>Eukaryota</taxon>
        <taxon>Fungi</taxon>
        <taxon>Dikarya</taxon>
        <taxon>Ascomycota</taxon>
        <taxon>Saccharomycotina</taxon>
        <taxon>Pichiomycetes</taxon>
        <taxon>Serinales incertae sedis</taxon>
        <taxon>Babjeviella</taxon>
    </lineage>
</organism>
<dbReference type="PANTHER" id="PTHR42790">
    <property type="entry name" value="AMINOTRANSFERASE"/>
    <property type="match status" value="1"/>
</dbReference>
<evidence type="ECO:0000256" key="2">
    <source>
        <dbReference type="ARBA" id="ARBA00004496"/>
    </source>
</evidence>
<dbReference type="OrthoDB" id="691673at2759"/>
<dbReference type="RefSeq" id="XP_018984629.1">
    <property type="nucleotide sequence ID" value="XM_019129290.1"/>
</dbReference>
<gene>
    <name evidence="11" type="ORF">BABINDRAFT_162327</name>
</gene>
<comment type="subcellular location">
    <subcellularLocation>
        <location evidence="2">Cytoplasm</location>
    </subcellularLocation>
</comment>
<comment type="similarity">
    <text evidence="3">Belongs to the class-I pyridoxal-phosphate-dependent aminotransferase family.</text>
</comment>
<dbReference type="EMBL" id="KV454433">
    <property type="protein sequence ID" value="ODQ79301.1"/>
    <property type="molecule type" value="Genomic_DNA"/>
</dbReference>
<keyword evidence="7" id="KW-0663">Pyridoxal phosphate</keyword>
<evidence type="ECO:0000256" key="1">
    <source>
        <dbReference type="ARBA" id="ARBA00001933"/>
    </source>
</evidence>
<dbReference type="InterPro" id="IPR015421">
    <property type="entry name" value="PyrdxlP-dep_Trfase_major"/>
</dbReference>
<keyword evidence="12" id="KW-1185">Reference proteome</keyword>
<comment type="cofactor">
    <cofactor evidence="1">
        <name>pyridoxal 5'-phosphate</name>
        <dbReference type="ChEBI" id="CHEBI:597326"/>
    </cofactor>
</comment>
<dbReference type="GO" id="GO:0030170">
    <property type="term" value="F:pyridoxal phosphate binding"/>
    <property type="evidence" value="ECO:0007669"/>
    <property type="project" value="InterPro"/>
</dbReference>
<evidence type="ECO:0000259" key="10">
    <source>
        <dbReference type="Pfam" id="PF00155"/>
    </source>
</evidence>
<evidence type="ECO:0000313" key="12">
    <source>
        <dbReference type="Proteomes" id="UP000094336"/>
    </source>
</evidence>
<dbReference type="GeneID" id="30147143"/>
<dbReference type="Pfam" id="PF00155">
    <property type="entry name" value="Aminotran_1_2"/>
    <property type="match status" value="1"/>
</dbReference>
<evidence type="ECO:0000313" key="11">
    <source>
        <dbReference type="EMBL" id="ODQ79301.1"/>
    </source>
</evidence>
<evidence type="ECO:0000256" key="9">
    <source>
        <dbReference type="ARBA" id="ARBA00067014"/>
    </source>
</evidence>
<reference evidence="12" key="1">
    <citation type="submission" date="2016-05" db="EMBL/GenBank/DDBJ databases">
        <title>Comparative genomics of biotechnologically important yeasts.</title>
        <authorList>
            <consortium name="DOE Joint Genome Institute"/>
            <person name="Riley R."/>
            <person name="Haridas S."/>
            <person name="Wolfe K.H."/>
            <person name="Lopes M.R."/>
            <person name="Hittinger C.T."/>
            <person name="Goker M."/>
            <person name="Salamov A."/>
            <person name="Wisecaver J."/>
            <person name="Long T.M."/>
            <person name="Aerts A.L."/>
            <person name="Barry K."/>
            <person name="Choi C."/>
            <person name="Clum A."/>
            <person name="Coughlan A.Y."/>
            <person name="Deshpande S."/>
            <person name="Douglass A.P."/>
            <person name="Hanson S.J."/>
            <person name="Klenk H.-P."/>
            <person name="Labutti K."/>
            <person name="Lapidus A."/>
            <person name="Lindquist E."/>
            <person name="Lipzen A."/>
            <person name="Meier-Kolthoff J.P."/>
            <person name="Ohm R.A."/>
            <person name="Otillar R.P."/>
            <person name="Pangilinan J."/>
            <person name="Peng Y."/>
            <person name="Rokas A."/>
            <person name="Rosa C.A."/>
            <person name="Scheuner C."/>
            <person name="Sibirny A.A."/>
            <person name="Slot J.C."/>
            <person name="Stielow J.B."/>
            <person name="Sun H."/>
            <person name="Kurtzman C.P."/>
            <person name="Blackwell M."/>
            <person name="Grigoriev I.V."/>
            <person name="Jeffries T.W."/>
        </authorList>
    </citation>
    <scope>NUCLEOTIDE SEQUENCE [LARGE SCALE GENOMIC DNA]</scope>
    <source>
        <strain evidence="12">NRRL Y-12698</strain>
    </source>
</reference>
<proteinExistence type="inferred from homology"/>
<evidence type="ECO:0000256" key="3">
    <source>
        <dbReference type="ARBA" id="ARBA00007441"/>
    </source>
</evidence>
<sequence>MTKPLSKDLSHHLSLEAQSRGASSLKTAFKYFGLPGMVFLGGGLPLSDSFPFDSVSVASPAVPFAAGVCAKPSGSEEDTINFKISKRGEENKFKTEIPLSRSLQYGYTEGQPELVEFLKEHTALIHHPPYEDWSVISTVGNTQAWDAVLRNFTTRGDSILVEEYTFPSALEASHAQGIHNVPMKMDDYGIVPEALEQQLAQWVGAKPKFIYTIPTGQNPTGSSLPVDRRKAIYEICCKHDILIIEDEPYYFLQMEEYTQDVTKRVATTKSRDEFVGALVTSFLSLDIEGRVLRLDSFSKVLAPGTRMGWIVAQNRFIERFLRIHEVTIQCPSGFTQSIVSGTLNRWGQDGYLDWLIELRKDYTSKRDVAIDSVHKYFPKAVISFVPPVAGMFFTVDFDASKHPKFATEFGSDPLKVENAIYEAGLKNNCLMIPGSWFKVDDNSEPPQPAQEVSEAAKNTIFFRGTYAAVPMDQLALGLKSFGEAATAEFGL</sequence>
<keyword evidence="6" id="KW-0808">Transferase</keyword>
<dbReference type="GO" id="GO:0008793">
    <property type="term" value="F:aromatic-amino-acid transaminase activity"/>
    <property type="evidence" value="ECO:0007669"/>
    <property type="project" value="EnsemblFungi"/>
</dbReference>
<dbReference type="CDD" id="cd00609">
    <property type="entry name" value="AAT_like"/>
    <property type="match status" value="1"/>
</dbReference>
<dbReference type="InterPro" id="IPR015424">
    <property type="entry name" value="PyrdxlP-dep_Trfase"/>
</dbReference>
<evidence type="ECO:0000256" key="5">
    <source>
        <dbReference type="ARBA" id="ARBA00022576"/>
    </source>
</evidence>
<comment type="catalytic activity">
    <reaction evidence="8">
        <text>an aromatic L-alpha-amino acid + 2-oxoglutarate = an aromatic oxo-acid + L-glutamate</text>
        <dbReference type="Rhea" id="RHEA:17533"/>
        <dbReference type="ChEBI" id="CHEBI:16810"/>
        <dbReference type="ChEBI" id="CHEBI:29985"/>
        <dbReference type="ChEBI" id="CHEBI:73309"/>
        <dbReference type="ChEBI" id="CHEBI:84824"/>
        <dbReference type="EC" id="2.6.1.57"/>
    </reaction>
</comment>
<dbReference type="GO" id="GO:0009074">
    <property type="term" value="P:aromatic amino acid family catabolic process"/>
    <property type="evidence" value="ECO:0007669"/>
    <property type="project" value="TreeGrafter"/>
</dbReference>
<dbReference type="GO" id="GO:0047536">
    <property type="term" value="F:2-aminoadipate transaminase activity"/>
    <property type="evidence" value="ECO:0007669"/>
    <property type="project" value="EnsemblFungi"/>
</dbReference>
<dbReference type="Proteomes" id="UP000094336">
    <property type="component" value="Unassembled WGS sequence"/>
</dbReference>
<dbReference type="GO" id="GO:0005737">
    <property type="term" value="C:cytoplasm"/>
    <property type="evidence" value="ECO:0007669"/>
    <property type="project" value="UniProtKB-SubCell"/>
</dbReference>
<dbReference type="AlphaFoldDB" id="A0A1E3QNP7"/>
<dbReference type="InterPro" id="IPR004839">
    <property type="entry name" value="Aminotransferase_I/II_large"/>
</dbReference>
<keyword evidence="4" id="KW-0963">Cytoplasm</keyword>
<dbReference type="Gene3D" id="3.40.640.10">
    <property type="entry name" value="Type I PLP-dependent aspartate aminotransferase-like (Major domain)"/>
    <property type="match status" value="1"/>
</dbReference>
<dbReference type="STRING" id="984486.A0A1E3QNP7"/>
<dbReference type="PANTHER" id="PTHR42790:SF21">
    <property type="entry name" value="AROMATIC_AMINOADIPATE AMINOTRANSFERASE 1"/>
    <property type="match status" value="1"/>
</dbReference>
<evidence type="ECO:0000256" key="8">
    <source>
        <dbReference type="ARBA" id="ARBA00051993"/>
    </source>
</evidence>